<dbReference type="PANTHER" id="PTHR43082">
    <property type="entry name" value="FERREDOXIN-LIKE"/>
    <property type="match status" value="1"/>
</dbReference>
<dbReference type="GO" id="GO:0005506">
    <property type="term" value="F:iron ion binding"/>
    <property type="evidence" value="ECO:0007669"/>
    <property type="project" value="InterPro"/>
</dbReference>
<evidence type="ECO:0000256" key="1">
    <source>
        <dbReference type="ARBA" id="ARBA00022448"/>
    </source>
</evidence>
<dbReference type="PANTHER" id="PTHR43082:SF3">
    <property type="entry name" value="FERREDOXIN-LIKE PROTEIN YDIT"/>
    <property type="match status" value="1"/>
</dbReference>
<evidence type="ECO:0000259" key="6">
    <source>
        <dbReference type="PROSITE" id="PS51379"/>
    </source>
</evidence>
<dbReference type="KEGG" id="ccai:NAS2_1191"/>
<keyword evidence="5" id="KW-0411">Iron-sulfur</keyword>
<name>A0A4V0P1Q9_9ARCH</name>
<evidence type="ECO:0000256" key="5">
    <source>
        <dbReference type="ARBA" id="ARBA00023014"/>
    </source>
</evidence>
<dbReference type="EMBL" id="AP018732">
    <property type="protein sequence ID" value="BBE42580.1"/>
    <property type="molecule type" value="Genomic_DNA"/>
</dbReference>
<dbReference type="Pfam" id="PF00037">
    <property type="entry name" value="Fer4"/>
    <property type="match status" value="1"/>
</dbReference>
<dbReference type="PIRSF" id="PIRSF036548">
    <property type="entry name" value="Fdx_FixX"/>
    <property type="match status" value="1"/>
</dbReference>
<feature type="domain" description="4Fe-4S ferredoxin-type" evidence="6">
    <location>
        <begin position="58"/>
        <end position="87"/>
    </location>
</feature>
<evidence type="ECO:0000313" key="8">
    <source>
        <dbReference type="Proteomes" id="UP000509448"/>
    </source>
</evidence>
<dbReference type="SUPFAM" id="SSF54862">
    <property type="entry name" value="4Fe-4S ferredoxins"/>
    <property type="match status" value="1"/>
</dbReference>
<reference evidence="7 8" key="1">
    <citation type="journal article" date="2019" name="ISME J.">
        <title>Isolation and characterization of a thermophilic sulfur- and iron-reducing thaumarchaeote from a terrestrial acidic hot spring.</title>
        <authorList>
            <person name="Kato S."/>
            <person name="Itoh T."/>
            <person name="Yuki M."/>
            <person name="Nagamori M."/>
            <person name="Ohnishi M."/>
            <person name="Uematsu K."/>
            <person name="Suzuki K."/>
            <person name="Takashina T."/>
            <person name="Ohkuma M."/>
        </authorList>
    </citation>
    <scope>NUCLEOTIDE SEQUENCE [LARGE SCALE GENOMIC DNA]</scope>
    <source>
        <strain evidence="7 8">NAS-02</strain>
    </source>
</reference>
<evidence type="ECO:0000256" key="2">
    <source>
        <dbReference type="ARBA" id="ARBA00022723"/>
    </source>
</evidence>
<dbReference type="Proteomes" id="UP000509448">
    <property type="component" value="Chromosome"/>
</dbReference>
<dbReference type="GO" id="GO:0016491">
    <property type="term" value="F:oxidoreductase activity"/>
    <property type="evidence" value="ECO:0007669"/>
    <property type="project" value="UniProtKB-ARBA"/>
</dbReference>
<dbReference type="Gene3D" id="3.30.70.20">
    <property type="match status" value="1"/>
</dbReference>
<dbReference type="InterPro" id="IPR012206">
    <property type="entry name" value="Fd_FixX"/>
</dbReference>
<sequence length="98" mass="10821">MSEGARAQRMKVEDLLQRTTWDVDPRPHITVDADKCARCPTKPCVLLCPAGCYTEVEGSVVFSYEGCLECGTCRVICPMGAVTWNYPVSGRGVQYRTS</sequence>
<dbReference type="GO" id="GO:0051536">
    <property type="term" value="F:iron-sulfur cluster binding"/>
    <property type="evidence" value="ECO:0007669"/>
    <property type="project" value="UniProtKB-KW"/>
</dbReference>
<dbReference type="AlphaFoldDB" id="A0A4V0P1Q9"/>
<evidence type="ECO:0000313" key="7">
    <source>
        <dbReference type="EMBL" id="BBE42580.1"/>
    </source>
</evidence>
<feature type="domain" description="4Fe-4S ferredoxin-type" evidence="6">
    <location>
        <begin position="27"/>
        <end position="57"/>
    </location>
</feature>
<accession>A0A4V0P1Q9</accession>
<dbReference type="PROSITE" id="PS51379">
    <property type="entry name" value="4FE4S_FER_2"/>
    <property type="match status" value="2"/>
</dbReference>
<proteinExistence type="predicted"/>
<keyword evidence="8" id="KW-1185">Reference proteome</keyword>
<keyword evidence="3" id="KW-0249">Electron transport</keyword>
<keyword evidence="2" id="KW-0479">Metal-binding</keyword>
<dbReference type="PROSITE" id="PS00198">
    <property type="entry name" value="4FE4S_FER_1"/>
    <property type="match status" value="1"/>
</dbReference>
<keyword evidence="1" id="KW-0813">Transport</keyword>
<dbReference type="InterPro" id="IPR017900">
    <property type="entry name" value="4Fe4S_Fe_S_CS"/>
</dbReference>
<gene>
    <name evidence="7" type="ORF">NAS2_1191</name>
</gene>
<organism evidence="7 8">
    <name type="scientific">Conexivisphaera calida</name>
    <dbReference type="NCBI Taxonomy" id="1874277"/>
    <lineage>
        <taxon>Archaea</taxon>
        <taxon>Nitrososphaerota</taxon>
        <taxon>Conexivisphaeria</taxon>
        <taxon>Conexivisphaerales</taxon>
        <taxon>Conexivisphaeraceae</taxon>
        <taxon>Conexivisphaera</taxon>
    </lineage>
</organism>
<keyword evidence="4" id="KW-0408">Iron</keyword>
<dbReference type="InterPro" id="IPR017896">
    <property type="entry name" value="4Fe4S_Fe-S-bd"/>
</dbReference>
<evidence type="ECO:0000256" key="3">
    <source>
        <dbReference type="ARBA" id="ARBA00022982"/>
    </source>
</evidence>
<protein>
    <submittedName>
        <fullName evidence="7">Ferredoxin-like protein</fullName>
    </submittedName>
</protein>
<evidence type="ECO:0000256" key="4">
    <source>
        <dbReference type="ARBA" id="ARBA00023004"/>
    </source>
</evidence>